<feature type="region of interest" description="Disordered" evidence="1">
    <location>
        <begin position="157"/>
        <end position="180"/>
    </location>
</feature>
<gene>
    <name evidence="2" type="ordered locus">Atc_m241</name>
</gene>
<accession>F9ZUF3</accession>
<evidence type="ECO:0000313" key="3">
    <source>
        <dbReference type="Proteomes" id="UP000006135"/>
    </source>
</evidence>
<keyword evidence="3" id="KW-1185">Reference proteome</keyword>
<reference evidence="2 3" key="1">
    <citation type="journal article" date="2011" name="J. Genet. Genomics">
        <title>Unraveling the Acidithiobacillus caldus complete genome and its central metabolisms for carbon assimilation.</title>
        <authorList>
            <person name="You X.Y."/>
            <person name="Guo X."/>
            <person name="Zheng H.J."/>
            <person name="Zhang M.J."/>
            <person name="Liu L.J."/>
            <person name="Zhu Y.Q."/>
            <person name="Zhu B."/>
            <person name="Wang S.Y."/>
            <person name="Zhao G.P."/>
            <person name="Poetsch A."/>
            <person name="Jiang C.Y."/>
            <person name="Liu S.J."/>
        </authorList>
    </citation>
    <scope>NUCLEOTIDE SEQUENCE [LARGE SCALE GENOMIC DNA]</scope>
    <source>
        <strain evidence="2 3">SM-1</strain>
        <plasmid evidence="3">Plasmid megaplasmid</plasmid>
    </source>
</reference>
<proteinExistence type="predicted"/>
<dbReference type="HOGENOM" id="CLU_736986_0_0_6"/>
<evidence type="ECO:0008006" key="4">
    <source>
        <dbReference type="Google" id="ProtNLM"/>
    </source>
</evidence>
<sequence length="389" mass="42671">MSRESLCPKSRRFAMAPPAAVLRAMNTLSHTALPDLGRTEQSVLIELLSYVSLRNPREPVHPRAAVLAEKLHLACVTVRRALVRLHRSGLIERFHQEHSERTGNFRTVRTRISDSVLQIAGLLQPGEPVSALAEPIPPHTTLPKNAPQAVTQALSATESAGQNLRSDTTEQATHGDGLDTRPCISEIHAIENTTIKNKTSKSTVASALTHFARKDTLPADLQPWVDRGIAPAVLATGMKRAREAGTTLSAVLLAIGERLRQATHPQAYLMGTLRRMTTGDEPVWERQRPITTLSPQEAALRENAAAQAAANLEGHWFTDGQRFYRPVGSLCEVYDGPPVDGERMRPERAPVPTSRLQKWLAAGRVTTYAVPRQDHDVSLLRKALTGCMV</sequence>
<dbReference type="KEGG" id="acu:Atc_m241"/>
<protein>
    <recommendedName>
        <fullName evidence="4">Helix-turn-helix domain-containing protein</fullName>
    </recommendedName>
</protein>
<dbReference type="EMBL" id="CP002574">
    <property type="protein sequence ID" value="AEK59772.1"/>
    <property type="molecule type" value="Genomic_DNA"/>
</dbReference>
<dbReference type="Proteomes" id="UP000006135">
    <property type="component" value="Plasmid megaplasmid"/>
</dbReference>
<feature type="compositionally biased region" description="Polar residues" evidence="1">
    <location>
        <begin position="157"/>
        <end position="172"/>
    </location>
</feature>
<geneLocation type="plasmid" evidence="2">
    <name>megaplasmid</name>
</geneLocation>
<evidence type="ECO:0000256" key="1">
    <source>
        <dbReference type="SAM" id="MobiDB-lite"/>
    </source>
</evidence>
<name>F9ZUF3_ACICS</name>
<evidence type="ECO:0000313" key="2">
    <source>
        <dbReference type="EMBL" id="AEK59772.1"/>
    </source>
</evidence>
<organism evidence="2 3">
    <name type="scientific">Acidithiobacillus caldus (strain SM-1)</name>
    <dbReference type="NCBI Taxonomy" id="990288"/>
    <lineage>
        <taxon>Bacteria</taxon>
        <taxon>Pseudomonadati</taxon>
        <taxon>Pseudomonadota</taxon>
        <taxon>Acidithiobacillia</taxon>
        <taxon>Acidithiobacillales</taxon>
        <taxon>Acidithiobacillaceae</taxon>
        <taxon>Acidithiobacillus</taxon>
    </lineage>
</organism>
<dbReference type="AlphaFoldDB" id="F9ZUF3"/>
<keyword evidence="2" id="KW-0614">Plasmid</keyword>